<dbReference type="Proteomes" id="UP000053512">
    <property type="component" value="Unassembled WGS sequence"/>
</dbReference>
<evidence type="ECO:0000313" key="1">
    <source>
        <dbReference type="EMBL" id="KUG61504.1"/>
    </source>
</evidence>
<dbReference type="Gene3D" id="3.30.1780.10">
    <property type="entry name" value="ornithine cyclodeaminase, domain 1"/>
    <property type="match status" value="1"/>
</dbReference>
<dbReference type="PIRSF" id="PIRSF001439">
    <property type="entry name" value="CryM"/>
    <property type="match status" value="1"/>
</dbReference>
<dbReference type="SUPFAM" id="SSF51735">
    <property type="entry name" value="NAD(P)-binding Rossmann-fold domains"/>
    <property type="match status" value="1"/>
</dbReference>
<dbReference type="InterPro" id="IPR003462">
    <property type="entry name" value="ODC_Mu_crystall"/>
</dbReference>
<dbReference type="Gene3D" id="3.40.50.720">
    <property type="entry name" value="NAD(P)-binding Rossmann-like Domain"/>
    <property type="match status" value="1"/>
</dbReference>
<organism evidence="1 2">
    <name type="scientific">Kocuria rosea subsp. polaris</name>
    <dbReference type="NCBI Taxonomy" id="136273"/>
    <lineage>
        <taxon>Bacteria</taxon>
        <taxon>Bacillati</taxon>
        <taxon>Actinomycetota</taxon>
        <taxon>Actinomycetes</taxon>
        <taxon>Micrococcales</taxon>
        <taxon>Micrococcaceae</taxon>
        <taxon>Kocuria</taxon>
    </lineage>
</organism>
<dbReference type="OrthoDB" id="4311033at2"/>
<comment type="caution">
    <text evidence="1">The sequence shown here is derived from an EMBL/GenBank/DDBJ whole genome shotgun (WGS) entry which is preliminary data.</text>
</comment>
<name>A0A0W8IPD1_KOCRO</name>
<dbReference type="AlphaFoldDB" id="A0A0W8IPD1"/>
<dbReference type="Pfam" id="PF02423">
    <property type="entry name" value="OCD_Mu_crystall"/>
    <property type="match status" value="1"/>
</dbReference>
<reference evidence="2" key="1">
    <citation type="submission" date="2015-12" db="EMBL/GenBank/DDBJ databases">
        <authorList>
            <person name="Nair G.R."/>
            <person name="Kaur G."/>
            <person name="Mayilraj S."/>
        </authorList>
    </citation>
    <scope>NUCLEOTIDE SEQUENCE [LARGE SCALE GENOMIC DNA]</scope>
    <source>
        <strain evidence="2">CD08_4</strain>
    </source>
</reference>
<dbReference type="PANTHER" id="PTHR13812:SF19">
    <property type="entry name" value="KETIMINE REDUCTASE MU-CRYSTALLIN"/>
    <property type="match status" value="1"/>
</dbReference>
<protein>
    <recommendedName>
        <fullName evidence="3">Ornithine cyclodeaminase</fullName>
    </recommendedName>
</protein>
<gene>
    <name evidence="1" type="ORF">AVL61_00830</name>
</gene>
<dbReference type="EMBL" id="LQBK01000004">
    <property type="protein sequence ID" value="KUG61504.1"/>
    <property type="molecule type" value="Genomic_DNA"/>
</dbReference>
<dbReference type="GO" id="GO:0005737">
    <property type="term" value="C:cytoplasm"/>
    <property type="evidence" value="ECO:0007669"/>
    <property type="project" value="TreeGrafter"/>
</dbReference>
<evidence type="ECO:0000313" key="2">
    <source>
        <dbReference type="Proteomes" id="UP000053512"/>
    </source>
</evidence>
<dbReference type="RefSeq" id="WP_058872920.1">
    <property type="nucleotide sequence ID" value="NZ_LQBK01000004.1"/>
</dbReference>
<dbReference type="InterPro" id="IPR023401">
    <property type="entry name" value="ODC_N"/>
</dbReference>
<sequence>MSPTDIHDIAVVTAGQVPEHLPMNRAVAALEQALQDGLDPAAALPRSSVPLEKGSFLLMPGEHGGYAGVKVLTVAPGNSRRGLPKIQGNFLLFDADTLRPLALIEGTALTAIRTPAVSALAVDHLAPAGSAALLVFGTGPQALHHVRAVAAVRTLTTVTVVGRTETSTDALVDGLRAEGHDARRGTAADVAGADIITCCTSAREPLFDGSLVRDDAVVVAMGSHEPDAREVDDELVARSTVYVEDVATALREAGDVIIGIEHGAIAAEDLHELADLVRSGPRPRTGPAFFKSVGMGWQDLVTARVVYEDLDSTVD</sequence>
<proteinExistence type="predicted"/>
<evidence type="ECO:0008006" key="3">
    <source>
        <dbReference type="Google" id="ProtNLM"/>
    </source>
</evidence>
<accession>A0A0W8IPD1</accession>
<dbReference type="InterPro" id="IPR036291">
    <property type="entry name" value="NAD(P)-bd_dom_sf"/>
</dbReference>
<dbReference type="PANTHER" id="PTHR13812">
    <property type="entry name" value="KETIMINE REDUCTASE MU-CRYSTALLIN"/>
    <property type="match status" value="1"/>
</dbReference>